<dbReference type="OrthoDB" id="312410at2759"/>
<dbReference type="InterPro" id="IPR055311">
    <property type="entry name" value="PDCT1/2-like"/>
</dbReference>
<gene>
    <name evidence="3" type="ORF">SteCoe_17077</name>
</gene>
<dbReference type="InterPro" id="IPR056361">
    <property type="entry name" value="AtPDCT1_2_TM_dom"/>
</dbReference>
<reference evidence="3 4" key="1">
    <citation type="submission" date="2016-11" db="EMBL/GenBank/DDBJ databases">
        <title>The macronuclear genome of Stentor coeruleus: a giant cell with tiny introns.</title>
        <authorList>
            <person name="Slabodnick M."/>
            <person name="Ruby J.G."/>
            <person name="Reiff S.B."/>
            <person name="Swart E.C."/>
            <person name="Gosai S."/>
            <person name="Prabakaran S."/>
            <person name="Witkowska E."/>
            <person name="Larue G.E."/>
            <person name="Fisher S."/>
            <person name="Freeman R.M."/>
            <person name="Gunawardena J."/>
            <person name="Chu W."/>
            <person name="Stover N.A."/>
            <person name="Gregory B.D."/>
            <person name="Nowacki M."/>
            <person name="Derisi J."/>
            <person name="Roy S.W."/>
            <person name="Marshall W.F."/>
            <person name="Sood P."/>
        </authorList>
    </citation>
    <scope>NUCLEOTIDE SEQUENCE [LARGE SCALE GENOMIC DNA]</scope>
    <source>
        <strain evidence="3">WM001</strain>
    </source>
</reference>
<dbReference type="PANTHER" id="PTHR34674">
    <property type="entry name" value="PHOSPHATIDYLCHOLINE:DIACYLGLYCEROL CHOLINEPHOSPHOTRANSFERASE 1-RELATED"/>
    <property type="match status" value="1"/>
</dbReference>
<keyword evidence="1" id="KW-0472">Membrane</keyword>
<keyword evidence="1" id="KW-1133">Transmembrane helix</keyword>
<feature type="transmembrane region" description="Helical" evidence="1">
    <location>
        <begin position="133"/>
        <end position="151"/>
    </location>
</feature>
<dbReference type="Proteomes" id="UP000187209">
    <property type="component" value="Unassembled WGS sequence"/>
</dbReference>
<proteinExistence type="predicted"/>
<accession>A0A1R2BZW8</accession>
<dbReference type="EMBL" id="MPUH01000346">
    <property type="protein sequence ID" value="OMJ82296.1"/>
    <property type="molecule type" value="Genomic_DNA"/>
</dbReference>
<comment type="caution">
    <text evidence="3">The sequence shown here is derived from an EMBL/GenBank/DDBJ whole genome shotgun (WGS) entry which is preliminary data.</text>
</comment>
<keyword evidence="1" id="KW-0812">Transmembrane</keyword>
<feature type="transmembrane region" description="Helical" evidence="1">
    <location>
        <begin position="109"/>
        <end position="126"/>
    </location>
</feature>
<name>A0A1R2BZW8_9CILI</name>
<keyword evidence="4" id="KW-1185">Reference proteome</keyword>
<feature type="transmembrane region" description="Helical" evidence="1">
    <location>
        <begin position="34"/>
        <end position="57"/>
    </location>
</feature>
<dbReference type="Pfam" id="PF24788">
    <property type="entry name" value="AtPDCT1_2"/>
    <property type="match status" value="1"/>
</dbReference>
<evidence type="ECO:0000259" key="2">
    <source>
        <dbReference type="Pfam" id="PF24788"/>
    </source>
</evidence>
<protein>
    <recommendedName>
        <fullName evidence="2">AtPDCT1/2 transmembrane domain-containing protein</fullName>
    </recommendedName>
</protein>
<feature type="transmembrane region" description="Helical" evidence="1">
    <location>
        <begin position="157"/>
        <end position="177"/>
    </location>
</feature>
<feature type="transmembrane region" description="Helical" evidence="1">
    <location>
        <begin position="64"/>
        <end position="85"/>
    </location>
</feature>
<dbReference type="PANTHER" id="PTHR34674:SF1">
    <property type="entry name" value="PHOSPHATIDYLCHOLINE:DIACYLGLYCEROL CHOLINEPHOSPHOTRANSFERASE 1-RELATED"/>
    <property type="match status" value="1"/>
</dbReference>
<evidence type="ECO:0000313" key="4">
    <source>
        <dbReference type="Proteomes" id="UP000187209"/>
    </source>
</evidence>
<organism evidence="3 4">
    <name type="scientific">Stentor coeruleus</name>
    <dbReference type="NCBI Taxonomy" id="5963"/>
    <lineage>
        <taxon>Eukaryota</taxon>
        <taxon>Sar</taxon>
        <taxon>Alveolata</taxon>
        <taxon>Ciliophora</taxon>
        <taxon>Postciliodesmatophora</taxon>
        <taxon>Heterotrichea</taxon>
        <taxon>Heterotrichida</taxon>
        <taxon>Stentoridae</taxon>
        <taxon>Stentor</taxon>
    </lineage>
</organism>
<evidence type="ECO:0000256" key="1">
    <source>
        <dbReference type="SAM" id="Phobius"/>
    </source>
</evidence>
<evidence type="ECO:0000313" key="3">
    <source>
        <dbReference type="EMBL" id="OMJ82296.1"/>
    </source>
</evidence>
<feature type="domain" description="AtPDCT1/2 transmembrane" evidence="2">
    <location>
        <begin position="12"/>
        <end position="164"/>
    </location>
</feature>
<sequence>MPKVSNSVCMVDRIFDMTSPLNNYFANNPQVKDAFVILSSSLIDFNLLCFAILYGLWGTTWRPIVFSASFYAIRGFLQASTILGFPEGFIWEFPGVYSVLITYVKSSDFFYSGHVGVMLFCGLYFHEHKHEWLAFYSIFCIACEAIIMVLVRCHYGIDIFGGLIFCHYLWTVSEIPARFVDKLGYKLEGENTHNKV</sequence>
<dbReference type="AlphaFoldDB" id="A0A1R2BZW8"/>